<name>A0A126T5E0_9GAMM</name>
<reference evidence="2 3" key="1">
    <citation type="journal article" date="2015" name="Environ. Microbiol.">
        <title>Methane oxidation coupled to nitrate reduction under hypoxia by the Gammaproteobacterium Methylomonas denitrificans, sp. nov. type strain FJG1.</title>
        <authorList>
            <person name="Kits K.D."/>
            <person name="Klotz M.G."/>
            <person name="Stein L.Y."/>
        </authorList>
    </citation>
    <scope>NUCLEOTIDE SEQUENCE [LARGE SCALE GENOMIC DNA]</scope>
    <source>
        <strain evidence="2 3">FJG1</strain>
    </source>
</reference>
<keyword evidence="3" id="KW-1185">Reference proteome</keyword>
<dbReference type="Gene3D" id="2.180.10.10">
    <property type="entry name" value="RHS repeat-associated core"/>
    <property type="match status" value="1"/>
</dbReference>
<evidence type="ECO:0000313" key="3">
    <source>
        <dbReference type="Proteomes" id="UP000030512"/>
    </source>
</evidence>
<proteinExistence type="predicted"/>
<dbReference type="Pfam" id="PF03527">
    <property type="entry name" value="RHS"/>
    <property type="match status" value="1"/>
</dbReference>
<sequence>MGRRIAKHTAQGETRFQYDGPRLLAETDSQRSRTYLFEPGSFPPLALHEQDHTQAGGNTYHYHLDHLGTPRELTDSQGCIVYSVRYRAYGTWLWRTSRRSITLCAFKASLDGFLNQQVLSCGR</sequence>
<evidence type="ECO:0000313" key="2">
    <source>
        <dbReference type="EMBL" id="AMK77303.1"/>
    </source>
</evidence>
<accession>A0A126T5E0</accession>
<dbReference type="RefSeq" id="WP_036279896.1">
    <property type="nucleotide sequence ID" value="NZ_CP014476.1"/>
</dbReference>
<dbReference type="EMBL" id="CP014476">
    <property type="protein sequence ID" value="AMK77303.1"/>
    <property type="molecule type" value="Genomic_DNA"/>
</dbReference>
<dbReference type="Proteomes" id="UP000030512">
    <property type="component" value="Chromosome"/>
</dbReference>
<dbReference type="KEGG" id="mdn:JT25_012585"/>
<evidence type="ECO:0000259" key="1">
    <source>
        <dbReference type="Pfam" id="PF03527"/>
    </source>
</evidence>
<gene>
    <name evidence="2" type="ORF">JT25_012585</name>
</gene>
<organism evidence="2 3">
    <name type="scientific">Methylomonas denitrificans</name>
    <dbReference type="NCBI Taxonomy" id="1538553"/>
    <lineage>
        <taxon>Bacteria</taxon>
        <taxon>Pseudomonadati</taxon>
        <taxon>Pseudomonadota</taxon>
        <taxon>Gammaproteobacteria</taxon>
        <taxon>Methylococcales</taxon>
        <taxon>Methylococcaceae</taxon>
        <taxon>Methylomonas</taxon>
    </lineage>
</organism>
<feature type="domain" description="RHS protein conserved region" evidence="1">
    <location>
        <begin position="60"/>
        <end position="91"/>
    </location>
</feature>
<protein>
    <recommendedName>
        <fullName evidence="1">RHS protein conserved region domain-containing protein</fullName>
    </recommendedName>
</protein>
<dbReference type="AlphaFoldDB" id="A0A126T5E0"/>
<dbReference type="InterPro" id="IPR001826">
    <property type="entry name" value="RHS"/>
</dbReference>
<dbReference type="STRING" id="1538553.JT25_012585"/>